<keyword evidence="4" id="KW-1185">Reference proteome</keyword>
<evidence type="ECO:0000256" key="1">
    <source>
        <dbReference type="ARBA" id="ARBA00022737"/>
    </source>
</evidence>
<dbReference type="InterPro" id="IPR051242">
    <property type="entry name" value="WD-EF-hand_domain"/>
</dbReference>
<dbReference type="EMBL" id="CACVKT020000576">
    <property type="protein sequence ID" value="CAC5361028.1"/>
    <property type="molecule type" value="Genomic_DNA"/>
</dbReference>
<protein>
    <submittedName>
        <fullName evidence="3">Uncharacterized protein</fullName>
    </submittedName>
</protein>
<feature type="compositionally biased region" description="Acidic residues" evidence="2">
    <location>
        <begin position="300"/>
        <end position="313"/>
    </location>
</feature>
<sequence>MWSTSSKIVIKDSGSGKVRYNDVSSDVANAKYKNVVYFFKDCHKGQWVRQAIYDMSTKMEFSPQYKIQNLHHTPLSLDYCLTGGMSVMLPMLSTRTWSTSSKIVIKDSGSGKVRYNDVSSDVANAKYKNVVYFFKDCHKGQWVRQVKYSQYLDAFISCSTTNNNSMAIAKMEKAGTSEKGPSGQQIDKTYFDISQGVNAFDYSQNLNLIVHSTLFFDEGKDRNGLDRNRLFLSFNYQLTLLEMKAEIRDRILSHDKPVIAAIYNEKKSQATHMSTKSRPRSRASQRQEDSEEHWKVEQFDPAEEIEEEEEEEFSSNCFLRKKFVIQKM</sequence>
<dbReference type="Proteomes" id="UP000507470">
    <property type="component" value="Unassembled WGS sequence"/>
</dbReference>
<feature type="region of interest" description="Disordered" evidence="2">
    <location>
        <begin position="269"/>
        <end position="315"/>
    </location>
</feature>
<dbReference type="OrthoDB" id="10251381at2759"/>
<dbReference type="AlphaFoldDB" id="A0A6J8A214"/>
<accession>A0A6J8A214</accession>
<evidence type="ECO:0000313" key="4">
    <source>
        <dbReference type="Proteomes" id="UP000507470"/>
    </source>
</evidence>
<gene>
    <name evidence="3" type="ORF">MCOR_3301</name>
</gene>
<dbReference type="PANTHER" id="PTHR44324">
    <property type="entry name" value="WD40 REPEAT DOMAIN 95"/>
    <property type="match status" value="1"/>
</dbReference>
<reference evidence="3 4" key="1">
    <citation type="submission" date="2020-06" db="EMBL/GenBank/DDBJ databases">
        <authorList>
            <person name="Li R."/>
            <person name="Bekaert M."/>
        </authorList>
    </citation>
    <scope>NUCLEOTIDE SEQUENCE [LARGE SCALE GENOMIC DNA]</scope>
    <source>
        <strain evidence="4">wild</strain>
    </source>
</reference>
<keyword evidence="1" id="KW-0677">Repeat</keyword>
<name>A0A6J8A214_MYTCO</name>
<organism evidence="3 4">
    <name type="scientific">Mytilus coruscus</name>
    <name type="common">Sea mussel</name>
    <dbReference type="NCBI Taxonomy" id="42192"/>
    <lineage>
        <taxon>Eukaryota</taxon>
        <taxon>Metazoa</taxon>
        <taxon>Spiralia</taxon>
        <taxon>Lophotrochozoa</taxon>
        <taxon>Mollusca</taxon>
        <taxon>Bivalvia</taxon>
        <taxon>Autobranchia</taxon>
        <taxon>Pteriomorphia</taxon>
        <taxon>Mytilida</taxon>
        <taxon>Mytiloidea</taxon>
        <taxon>Mytilidae</taxon>
        <taxon>Mytilinae</taxon>
        <taxon>Mytilus</taxon>
    </lineage>
</organism>
<proteinExistence type="predicted"/>
<evidence type="ECO:0000313" key="3">
    <source>
        <dbReference type="EMBL" id="CAC5361028.1"/>
    </source>
</evidence>
<feature type="compositionally biased region" description="Basic and acidic residues" evidence="2">
    <location>
        <begin position="285"/>
        <end position="298"/>
    </location>
</feature>
<evidence type="ECO:0000256" key="2">
    <source>
        <dbReference type="SAM" id="MobiDB-lite"/>
    </source>
</evidence>
<dbReference type="PANTHER" id="PTHR44324:SF1">
    <property type="entry name" value="WD REPEAT-CONTAINING PROTEIN 49"/>
    <property type="match status" value="1"/>
</dbReference>